<keyword evidence="2" id="KW-1185">Reference proteome</keyword>
<dbReference type="EMBL" id="NBSK02000005">
    <property type="protein sequence ID" value="KAJ0204062.1"/>
    <property type="molecule type" value="Genomic_DNA"/>
</dbReference>
<sequence length="120" mass="14100">MIHQKIPNRYEATWKAIIRAMKPFLLGVFCQGGYLHGITSLTYGVDVEKIHLLDILQLSLTLTNQYINTPQCLITIHLILINPLLHRIEIGYIVATLCEIWIPCQTYKKEPFFRVYIWNW</sequence>
<dbReference type="AlphaFoldDB" id="A0A9R1XDC3"/>
<proteinExistence type="predicted"/>
<evidence type="ECO:0000313" key="1">
    <source>
        <dbReference type="EMBL" id="KAJ0204062.1"/>
    </source>
</evidence>
<evidence type="ECO:0000313" key="2">
    <source>
        <dbReference type="Proteomes" id="UP000235145"/>
    </source>
</evidence>
<gene>
    <name evidence="1" type="ORF">LSAT_V11C500230190</name>
</gene>
<dbReference type="Proteomes" id="UP000235145">
    <property type="component" value="Unassembled WGS sequence"/>
</dbReference>
<comment type="caution">
    <text evidence="1">The sequence shown here is derived from an EMBL/GenBank/DDBJ whole genome shotgun (WGS) entry which is preliminary data.</text>
</comment>
<name>A0A9R1XDC3_LACSA</name>
<protein>
    <submittedName>
        <fullName evidence="1">Uncharacterized protein</fullName>
    </submittedName>
</protein>
<dbReference type="PANTHER" id="PTHR31061">
    <property type="entry name" value="LD22376P"/>
    <property type="match status" value="1"/>
</dbReference>
<organism evidence="1 2">
    <name type="scientific">Lactuca sativa</name>
    <name type="common">Garden lettuce</name>
    <dbReference type="NCBI Taxonomy" id="4236"/>
    <lineage>
        <taxon>Eukaryota</taxon>
        <taxon>Viridiplantae</taxon>
        <taxon>Streptophyta</taxon>
        <taxon>Embryophyta</taxon>
        <taxon>Tracheophyta</taxon>
        <taxon>Spermatophyta</taxon>
        <taxon>Magnoliopsida</taxon>
        <taxon>eudicotyledons</taxon>
        <taxon>Gunneridae</taxon>
        <taxon>Pentapetalae</taxon>
        <taxon>asterids</taxon>
        <taxon>campanulids</taxon>
        <taxon>Asterales</taxon>
        <taxon>Asteraceae</taxon>
        <taxon>Cichorioideae</taxon>
        <taxon>Cichorieae</taxon>
        <taxon>Lactucinae</taxon>
        <taxon>Lactuca</taxon>
    </lineage>
</organism>
<dbReference type="PANTHER" id="PTHR31061:SF28">
    <property type="entry name" value="HEPARAN-ALPHA-GLUCOSAMINIDE N-ACETYLTRANSFERASE-LIKE"/>
    <property type="match status" value="1"/>
</dbReference>
<accession>A0A9R1XDC3</accession>
<reference evidence="1 2" key="1">
    <citation type="journal article" date="2017" name="Nat. Commun.">
        <title>Genome assembly with in vitro proximity ligation data and whole-genome triplication in lettuce.</title>
        <authorList>
            <person name="Reyes-Chin-Wo S."/>
            <person name="Wang Z."/>
            <person name="Yang X."/>
            <person name="Kozik A."/>
            <person name="Arikit S."/>
            <person name="Song C."/>
            <person name="Xia L."/>
            <person name="Froenicke L."/>
            <person name="Lavelle D.O."/>
            <person name="Truco M.J."/>
            <person name="Xia R."/>
            <person name="Zhu S."/>
            <person name="Xu C."/>
            <person name="Xu H."/>
            <person name="Xu X."/>
            <person name="Cox K."/>
            <person name="Korf I."/>
            <person name="Meyers B.C."/>
            <person name="Michelmore R.W."/>
        </authorList>
    </citation>
    <scope>NUCLEOTIDE SEQUENCE [LARGE SCALE GENOMIC DNA]</scope>
    <source>
        <strain evidence="2">cv. Salinas</strain>
        <tissue evidence="1">Seedlings</tissue>
    </source>
</reference>